<reference evidence="1" key="1">
    <citation type="submission" date="2014-11" db="EMBL/GenBank/DDBJ databases">
        <authorList>
            <person name="Amaro Gonzalez C."/>
        </authorList>
    </citation>
    <scope>NUCLEOTIDE SEQUENCE</scope>
</reference>
<dbReference type="EMBL" id="GBXM01058157">
    <property type="protein sequence ID" value="JAH50420.1"/>
    <property type="molecule type" value="Transcribed_RNA"/>
</dbReference>
<sequence>MIQGAGAFRENGFVFGRLSPTQTWRVLKLSHYSPMQR</sequence>
<proteinExistence type="predicted"/>
<reference evidence="1" key="2">
    <citation type="journal article" date="2015" name="Fish Shellfish Immunol.">
        <title>Early steps in the European eel (Anguilla anguilla)-Vibrio vulnificus interaction in the gills: Role of the RtxA13 toxin.</title>
        <authorList>
            <person name="Callol A."/>
            <person name="Pajuelo D."/>
            <person name="Ebbesson L."/>
            <person name="Teles M."/>
            <person name="MacKenzie S."/>
            <person name="Amaro C."/>
        </authorList>
    </citation>
    <scope>NUCLEOTIDE SEQUENCE</scope>
</reference>
<protein>
    <submittedName>
        <fullName evidence="1">Uncharacterized protein</fullName>
    </submittedName>
</protein>
<accession>A0A0E9TC02</accession>
<organism evidence="1">
    <name type="scientific">Anguilla anguilla</name>
    <name type="common">European freshwater eel</name>
    <name type="synonym">Muraena anguilla</name>
    <dbReference type="NCBI Taxonomy" id="7936"/>
    <lineage>
        <taxon>Eukaryota</taxon>
        <taxon>Metazoa</taxon>
        <taxon>Chordata</taxon>
        <taxon>Craniata</taxon>
        <taxon>Vertebrata</taxon>
        <taxon>Euteleostomi</taxon>
        <taxon>Actinopterygii</taxon>
        <taxon>Neopterygii</taxon>
        <taxon>Teleostei</taxon>
        <taxon>Anguilliformes</taxon>
        <taxon>Anguillidae</taxon>
        <taxon>Anguilla</taxon>
    </lineage>
</organism>
<evidence type="ECO:0000313" key="1">
    <source>
        <dbReference type="EMBL" id="JAH50420.1"/>
    </source>
</evidence>
<name>A0A0E9TC02_ANGAN</name>
<dbReference type="AlphaFoldDB" id="A0A0E9TC02"/>